<organism evidence="2 3">
    <name type="scientific">candidate division CPR3 bacterium GW2011_GWF2_35_18</name>
    <dbReference type="NCBI Taxonomy" id="1618350"/>
    <lineage>
        <taxon>Bacteria</taxon>
        <taxon>Bacteria division CPR3</taxon>
    </lineage>
</organism>
<keyword evidence="1" id="KW-0472">Membrane</keyword>
<name>A0A0G0BLN9_UNCC3</name>
<evidence type="ECO:0000313" key="3">
    <source>
        <dbReference type="Proteomes" id="UP000034581"/>
    </source>
</evidence>
<sequence length="220" mass="25313">MKEKLNLKTLGLIFVGILVLMSIGYCGGYLYTKYKGKADNIISDKNQGTVEITKKDNSNLSIFNNTYYNYNFEFPSDWIHNTTTSEYEDDPITSNQVTDMHTSNGEFVQVMTWNNDQEDLSLLEWYEKYDTTHTILDNPPTNTNAEIAGLNTIFLYRPTLQAPADITVIFDKDGTIFRLWYVANESGVDYEDFLHLLQTFEFNGQVTSDQIPEVTRESLK</sequence>
<reference evidence="2 3" key="1">
    <citation type="journal article" date="2015" name="Nature">
        <title>rRNA introns, odd ribosomes, and small enigmatic genomes across a large radiation of phyla.</title>
        <authorList>
            <person name="Brown C.T."/>
            <person name="Hug L.A."/>
            <person name="Thomas B.C."/>
            <person name="Sharon I."/>
            <person name="Castelle C.J."/>
            <person name="Singh A."/>
            <person name="Wilkins M.J."/>
            <person name="Williams K.H."/>
            <person name="Banfield J.F."/>
        </authorList>
    </citation>
    <scope>NUCLEOTIDE SEQUENCE [LARGE SCALE GENOMIC DNA]</scope>
</reference>
<protein>
    <submittedName>
        <fullName evidence="2">Uncharacterized protein</fullName>
    </submittedName>
</protein>
<comment type="caution">
    <text evidence="2">The sequence shown here is derived from an EMBL/GenBank/DDBJ whole genome shotgun (WGS) entry which is preliminary data.</text>
</comment>
<keyword evidence="1" id="KW-0812">Transmembrane</keyword>
<dbReference type="EMBL" id="LBQB01000001">
    <property type="protein sequence ID" value="KKP70343.1"/>
    <property type="molecule type" value="Genomic_DNA"/>
</dbReference>
<evidence type="ECO:0000313" key="2">
    <source>
        <dbReference type="EMBL" id="KKP70343.1"/>
    </source>
</evidence>
<keyword evidence="1" id="KW-1133">Transmembrane helix</keyword>
<proteinExistence type="predicted"/>
<evidence type="ECO:0000256" key="1">
    <source>
        <dbReference type="SAM" id="Phobius"/>
    </source>
</evidence>
<gene>
    <name evidence="2" type="ORF">UR67_C0001G0252</name>
</gene>
<dbReference type="Proteomes" id="UP000034581">
    <property type="component" value="Unassembled WGS sequence"/>
</dbReference>
<accession>A0A0G0BLN9</accession>
<feature type="transmembrane region" description="Helical" evidence="1">
    <location>
        <begin position="12"/>
        <end position="31"/>
    </location>
</feature>
<dbReference type="STRING" id="1618350.UR67_C0001G0252"/>
<dbReference type="AlphaFoldDB" id="A0A0G0BLN9"/>